<feature type="region of interest" description="Disordered" evidence="3">
    <location>
        <begin position="1"/>
        <end position="22"/>
    </location>
</feature>
<evidence type="ECO:0000256" key="2">
    <source>
        <dbReference type="PROSITE-ProRule" id="PRU00335"/>
    </source>
</evidence>
<dbReference type="InterPro" id="IPR036271">
    <property type="entry name" value="Tet_transcr_reg_TetR-rel_C_sf"/>
</dbReference>
<dbReference type="PANTHER" id="PTHR30055">
    <property type="entry name" value="HTH-TYPE TRANSCRIPTIONAL REGULATOR RUTR"/>
    <property type="match status" value="1"/>
</dbReference>
<feature type="DNA-binding region" description="H-T-H motif" evidence="2">
    <location>
        <begin position="43"/>
        <end position="62"/>
    </location>
</feature>
<gene>
    <name evidence="5" type="ORF">GCM10023198_33650</name>
</gene>
<reference evidence="6" key="1">
    <citation type="journal article" date="2019" name="Int. J. Syst. Evol. Microbiol.">
        <title>The Global Catalogue of Microorganisms (GCM) 10K type strain sequencing project: providing services to taxonomists for standard genome sequencing and annotation.</title>
        <authorList>
            <consortium name="The Broad Institute Genomics Platform"/>
            <consortium name="The Broad Institute Genome Sequencing Center for Infectious Disease"/>
            <person name="Wu L."/>
            <person name="Ma J."/>
        </authorList>
    </citation>
    <scope>NUCLEOTIDE SEQUENCE [LARGE SCALE GENOMIC DNA]</scope>
    <source>
        <strain evidence="6">JCM 17975</strain>
    </source>
</reference>
<proteinExistence type="predicted"/>
<comment type="caution">
    <text evidence="5">The sequence shown here is derived from an EMBL/GenBank/DDBJ whole genome shotgun (WGS) entry which is preliminary data.</text>
</comment>
<dbReference type="RefSeq" id="WP_253874630.1">
    <property type="nucleotide sequence ID" value="NZ_BAABHM010000015.1"/>
</dbReference>
<name>A0ABP8XIK8_9MICO</name>
<keyword evidence="6" id="KW-1185">Reference proteome</keyword>
<evidence type="ECO:0000256" key="3">
    <source>
        <dbReference type="SAM" id="MobiDB-lite"/>
    </source>
</evidence>
<dbReference type="InterPro" id="IPR001647">
    <property type="entry name" value="HTH_TetR"/>
</dbReference>
<dbReference type="SUPFAM" id="SSF46689">
    <property type="entry name" value="Homeodomain-like"/>
    <property type="match status" value="1"/>
</dbReference>
<evidence type="ECO:0000313" key="5">
    <source>
        <dbReference type="EMBL" id="GAA4708328.1"/>
    </source>
</evidence>
<dbReference type="Gene3D" id="1.10.357.10">
    <property type="entry name" value="Tetracycline Repressor, domain 2"/>
    <property type="match status" value="1"/>
</dbReference>
<dbReference type="EMBL" id="BAABHM010000015">
    <property type="protein sequence ID" value="GAA4708328.1"/>
    <property type="molecule type" value="Genomic_DNA"/>
</dbReference>
<organism evidence="5 6">
    <name type="scientific">Promicromonospora umidemergens</name>
    <dbReference type="NCBI Taxonomy" id="629679"/>
    <lineage>
        <taxon>Bacteria</taxon>
        <taxon>Bacillati</taxon>
        <taxon>Actinomycetota</taxon>
        <taxon>Actinomycetes</taxon>
        <taxon>Micrococcales</taxon>
        <taxon>Promicromonosporaceae</taxon>
        <taxon>Promicromonospora</taxon>
    </lineage>
</organism>
<sequence length="208" mass="22104">MSTTTSGEPARGPVGAGSPRSTRDRILDAATELFYTQGVRAISADKIIERAGITKVTFYRHFRTKDALVVAYLERQAAWERSALEGLRTSAGDDAEALRLFVAAIGAESCKPGFRGCAFINAAAEYAEPDGPVRRTVAEHRAWYRATFAEMLGGMGVSGTAEAADELMMLRDGAMVSGYLDEPSRVGAALERAVTAIVDAGRAARPAG</sequence>
<dbReference type="PANTHER" id="PTHR30055:SF200">
    <property type="entry name" value="HTH-TYPE TRANSCRIPTIONAL REPRESSOR BDCR"/>
    <property type="match status" value="1"/>
</dbReference>
<feature type="domain" description="HTH tetR-type" evidence="4">
    <location>
        <begin position="20"/>
        <end position="80"/>
    </location>
</feature>
<accession>A0ABP8XIK8</accession>
<evidence type="ECO:0000259" key="4">
    <source>
        <dbReference type="PROSITE" id="PS50977"/>
    </source>
</evidence>
<keyword evidence="1 2" id="KW-0238">DNA-binding</keyword>
<protein>
    <submittedName>
        <fullName evidence="5">TetR/AcrR family transcriptional regulator</fullName>
    </submittedName>
</protein>
<evidence type="ECO:0000256" key="1">
    <source>
        <dbReference type="ARBA" id="ARBA00023125"/>
    </source>
</evidence>
<dbReference type="InterPro" id="IPR009057">
    <property type="entry name" value="Homeodomain-like_sf"/>
</dbReference>
<dbReference type="PRINTS" id="PR00455">
    <property type="entry name" value="HTHTETR"/>
</dbReference>
<dbReference type="InterPro" id="IPR050109">
    <property type="entry name" value="HTH-type_TetR-like_transc_reg"/>
</dbReference>
<dbReference type="Pfam" id="PF00440">
    <property type="entry name" value="TetR_N"/>
    <property type="match status" value="1"/>
</dbReference>
<dbReference type="Proteomes" id="UP001500843">
    <property type="component" value="Unassembled WGS sequence"/>
</dbReference>
<dbReference type="PROSITE" id="PS50977">
    <property type="entry name" value="HTH_TETR_2"/>
    <property type="match status" value="1"/>
</dbReference>
<dbReference type="SUPFAM" id="SSF48498">
    <property type="entry name" value="Tetracyclin repressor-like, C-terminal domain"/>
    <property type="match status" value="1"/>
</dbReference>
<evidence type="ECO:0000313" key="6">
    <source>
        <dbReference type="Proteomes" id="UP001500843"/>
    </source>
</evidence>